<evidence type="ECO:0000313" key="2">
    <source>
        <dbReference type="EMBL" id="KAH7024733.1"/>
    </source>
</evidence>
<keyword evidence="3" id="KW-1185">Reference proteome</keyword>
<dbReference type="EMBL" id="JAGTJQ010000009">
    <property type="protein sequence ID" value="KAH7024733.1"/>
    <property type="molecule type" value="Genomic_DNA"/>
</dbReference>
<feature type="signal peptide" evidence="1">
    <location>
        <begin position="1"/>
        <end position="24"/>
    </location>
</feature>
<keyword evidence="1" id="KW-0732">Signal</keyword>
<dbReference type="AlphaFoldDB" id="A0A9P8XZY5"/>
<reference evidence="2" key="1">
    <citation type="journal article" date="2021" name="Nat. Commun.">
        <title>Genetic determinants of endophytism in the Arabidopsis root mycobiome.</title>
        <authorList>
            <person name="Mesny F."/>
            <person name="Miyauchi S."/>
            <person name="Thiergart T."/>
            <person name="Pickel B."/>
            <person name="Atanasova L."/>
            <person name="Karlsson M."/>
            <person name="Huettel B."/>
            <person name="Barry K.W."/>
            <person name="Haridas S."/>
            <person name="Chen C."/>
            <person name="Bauer D."/>
            <person name="Andreopoulos W."/>
            <person name="Pangilinan J."/>
            <person name="LaButti K."/>
            <person name="Riley R."/>
            <person name="Lipzen A."/>
            <person name="Clum A."/>
            <person name="Drula E."/>
            <person name="Henrissat B."/>
            <person name="Kohler A."/>
            <person name="Grigoriev I.V."/>
            <person name="Martin F.M."/>
            <person name="Hacquard S."/>
        </authorList>
    </citation>
    <scope>NUCLEOTIDE SEQUENCE</scope>
    <source>
        <strain evidence="2">MPI-CAGE-CH-0230</strain>
    </source>
</reference>
<proteinExistence type="predicted"/>
<gene>
    <name evidence="2" type="ORF">B0I36DRAFT_352937</name>
</gene>
<protein>
    <recommendedName>
        <fullName evidence="4">Fungal N-terminal domain-containing protein</fullName>
    </recommendedName>
</protein>
<sequence>MAESAGLALGVVSLAIQICKGVIAYTDAVRTRGSELGRLDHKAKTLSQTLKILEQTAKQVASSINAQSQTTTAASLAVIGETIRSCEADLLSLDEFLVKYAGCSTSDPSFRDSCRDVFRNLKYGFHDKEVAEMERRLTNVNSILLLGLQNLELNLGVHNSGQLAAIETEQSQVSTRIGHQEQTLGTIKAETNQTLRQLDELSQSFQALLDPLRGITPFGLPAIERHIDLASSTIVAQTETQSMRVYDLVLSQQKSIMTEFAVLKGMVTAQSKTIDILAAGTDHMTESEQKLLAQQLSQHSPDCPWSSSPAARKRAEQSTTVRLSAFSTILGTALEISFGWRQGAGGFSISPRLSTHQIVDPDHSPSFKIMRYLGKMFGANIFSETKLSTQETERLFSLALQKLQQAFDRGEASPNDRTKQGKTLLHEYTPVNAQTTQLGSLRSFYGNLSGRLVFLQRKSPDLRGLSLDHNSTPLNWALLWHGDKDVHETKTLELLIPKSGEVDDGFPALSPDVLFATCETSVSYTSNLRRTLNFVSKRQDTAAEFIMQSCRQWRRRAVVADTQACWATSALATMFSLRCGMRPQFLQLGHETCRTCQDIYIAELAARRLQVKQMALQYLSPAQIREFDLDSPGQLDRHFGGVIEALRDIRVPISSELFTPSGRGRLATLWPAIMPEGIGCRQWATSLLRAGFRDFEAPYANGYTILRALIHGPKNDPKAGRILDAMNWIVDHGQKGTSVLYEIWGNVHSGKPGRDCGCVISRHKHTMQHATIGHMLAGSIKCDRAGVNAGMIAGDSSYGRTPFVYLLGDFVHSAACDIAPRSLAGLLEELIVASDDSWGACHYRAAFRFITFEALCMEHTCDYAPDDAWPDYAFVDSGQRSSARGQDVARAFERVVAVFDRLVQQESHISETPGKSKDQPTFAQCVDDSIGHDAQGKSANSCVAQPPRPWKIAVEVRKDWLDLWVKYAETALDDLSDESVNPCRVSWCDLPPARGNKTRRNNKLADVLNTPREHWIRQLEIL</sequence>
<dbReference type="GeneID" id="70186715"/>
<organism evidence="2 3">
    <name type="scientific">Microdochium trichocladiopsis</name>
    <dbReference type="NCBI Taxonomy" id="1682393"/>
    <lineage>
        <taxon>Eukaryota</taxon>
        <taxon>Fungi</taxon>
        <taxon>Dikarya</taxon>
        <taxon>Ascomycota</taxon>
        <taxon>Pezizomycotina</taxon>
        <taxon>Sordariomycetes</taxon>
        <taxon>Xylariomycetidae</taxon>
        <taxon>Xylariales</taxon>
        <taxon>Microdochiaceae</taxon>
        <taxon>Microdochium</taxon>
    </lineage>
</organism>
<feature type="chain" id="PRO_5040321540" description="Fungal N-terminal domain-containing protein" evidence="1">
    <location>
        <begin position="25"/>
        <end position="1022"/>
    </location>
</feature>
<evidence type="ECO:0000256" key="1">
    <source>
        <dbReference type="SAM" id="SignalP"/>
    </source>
</evidence>
<accession>A0A9P8XZY5</accession>
<comment type="caution">
    <text evidence="2">The sequence shown here is derived from an EMBL/GenBank/DDBJ whole genome shotgun (WGS) entry which is preliminary data.</text>
</comment>
<dbReference type="Proteomes" id="UP000756346">
    <property type="component" value="Unassembled WGS sequence"/>
</dbReference>
<dbReference type="OrthoDB" id="1577640at2759"/>
<evidence type="ECO:0008006" key="4">
    <source>
        <dbReference type="Google" id="ProtNLM"/>
    </source>
</evidence>
<dbReference type="RefSeq" id="XP_046008281.1">
    <property type="nucleotide sequence ID" value="XM_046157169.1"/>
</dbReference>
<name>A0A9P8XZY5_9PEZI</name>
<evidence type="ECO:0000313" key="3">
    <source>
        <dbReference type="Proteomes" id="UP000756346"/>
    </source>
</evidence>